<dbReference type="EMBL" id="JACMSC010000005">
    <property type="protein sequence ID" value="KAG6520415.1"/>
    <property type="molecule type" value="Genomic_DNA"/>
</dbReference>
<dbReference type="Proteomes" id="UP000734854">
    <property type="component" value="Unassembled WGS sequence"/>
</dbReference>
<comment type="caution">
    <text evidence="1">The sequence shown here is derived from an EMBL/GenBank/DDBJ whole genome shotgun (WGS) entry which is preliminary data.</text>
</comment>
<evidence type="ECO:0000313" key="2">
    <source>
        <dbReference type="Proteomes" id="UP000734854"/>
    </source>
</evidence>
<accession>A0A8J5H4Q8</accession>
<sequence length="83" mass="9710">MMNSDTSIDYAVFELSPEHSRYELFVTWNGETEKLSSGFFKSFISHLKIAEEQIARESTSIKLEVETRNENLWFNKGTIERSQ</sequence>
<reference evidence="1 2" key="1">
    <citation type="submission" date="2020-08" db="EMBL/GenBank/DDBJ databases">
        <title>Plant Genome Project.</title>
        <authorList>
            <person name="Zhang R.-G."/>
        </authorList>
    </citation>
    <scope>NUCLEOTIDE SEQUENCE [LARGE SCALE GENOMIC DNA]</scope>
    <source>
        <tissue evidence="1">Rhizome</tissue>
    </source>
</reference>
<evidence type="ECO:0000313" key="1">
    <source>
        <dbReference type="EMBL" id="KAG6520415.1"/>
    </source>
</evidence>
<name>A0A8J5H4Q8_ZINOF</name>
<organism evidence="1 2">
    <name type="scientific">Zingiber officinale</name>
    <name type="common">Ginger</name>
    <name type="synonym">Amomum zingiber</name>
    <dbReference type="NCBI Taxonomy" id="94328"/>
    <lineage>
        <taxon>Eukaryota</taxon>
        <taxon>Viridiplantae</taxon>
        <taxon>Streptophyta</taxon>
        <taxon>Embryophyta</taxon>
        <taxon>Tracheophyta</taxon>
        <taxon>Spermatophyta</taxon>
        <taxon>Magnoliopsida</taxon>
        <taxon>Liliopsida</taxon>
        <taxon>Zingiberales</taxon>
        <taxon>Zingiberaceae</taxon>
        <taxon>Zingiber</taxon>
    </lineage>
</organism>
<protein>
    <submittedName>
        <fullName evidence="1">Uncharacterized protein</fullName>
    </submittedName>
</protein>
<proteinExistence type="predicted"/>
<dbReference type="AlphaFoldDB" id="A0A8J5H4Q8"/>
<keyword evidence="2" id="KW-1185">Reference proteome</keyword>
<gene>
    <name evidence="1" type="ORF">ZIOFF_017465</name>
</gene>
<dbReference type="PANTHER" id="PTHR31008">
    <property type="entry name" value="COP1-INTERACTING PROTEIN-RELATED"/>
    <property type="match status" value="1"/>
</dbReference>
<dbReference type="PANTHER" id="PTHR31008:SF15">
    <property type="entry name" value="GPI-ANCHORED ADHESIN-LIKE PROTEIN"/>
    <property type="match status" value="1"/>
</dbReference>